<proteinExistence type="predicted"/>
<gene>
    <name evidence="3" type="ORF">J2S42_000725</name>
</gene>
<sequence>MTTTSVEGITHHTAEINGATLHYVSAGTTGSPILLVHGWPETWWAFRAVIPLLAATHRVVAVDLRGFGDSSTGDGDYDAGTVAEDLHRLVAHLGIGPVHVTCQDISGGPVFRFAATHPADVLSLTATETTLPGYGMELLADVVNGGSWHVGFLAATGIPELFLAGRERVLLDWAVSLMTTVPGAITEADLDEFARAYARPGGWRGTEGLYRSALGDGDRTRALAGSSPLTVPVLAVDGINAPFTARTMRQVTRGEITAVRIPDVGHLIAQEAPEAFATTIRDFVDRVDRDR</sequence>
<evidence type="ECO:0000313" key="4">
    <source>
        <dbReference type="Proteomes" id="UP001240236"/>
    </source>
</evidence>
<comment type="caution">
    <text evidence="3">The sequence shown here is derived from an EMBL/GenBank/DDBJ whole genome shotgun (WGS) entry which is preliminary data.</text>
</comment>
<dbReference type="Pfam" id="PF00561">
    <property type="entry name" value="Abhydrolase_1"/>
    <property type="match status" value="1"/>
</dbReference>
<accession>A0AAE3VUH0</accession>
<dbReference type="PANTHER" id="PTHR43329">
    <property type="entry name" value="EPOXIDE HYDROLASE"/>
    <property type="match status" value="1"/>
</dbReference>
<dbReference type="GO" id="GO:0016787">
    <property type="term" value="F:hydrolase activity"/>
    <property type="evidence" value="ECO:0007669"/>
    <property type="project" value="UniProtKB-KW"/>
</dbReference>
<reference evidence="3 4" key="1">
    <citation type="submission" date="2023-07" db="EMBL/GenBank/DDBJ databases">
        <title>Sequencing the genomes of 1000 actinobacteria strains.</title>
        <authorList>
            <person name="Klenk H.-P."/>
        </authorList>
    </citation>
    <scope>NUCLEOTIDE SEQUENCE [LARGE SCALE GENOMIC DNA]</scope>
    <source>
        <strain evidence="3 4">DSM 44709</strain>
    </source>
</reference>
<dbReference type="InterPro" id="IPR000639">
    <property type="entry name" value="Epox_hydrolase-like"/>
</dbReference>
<keyword evidence="1" id="KW-0378">Hydrolase</keyword>
<dbReference type="InterPro" id="IPR029058">
    <property type="entry name" value="AB_hydrolase_fold"/>
</dbReference>
<organism evidence="3 4">
    <name type="scientific">Catenuloplanes indicus</name>
    <dbReference type="NCBI Taxonomy" id="137267"/>
    <lineage>
        <taxon>Bacteria</taxon>
        <taxon>Bacillati</taxon>
        <taxon>Actinomycetota</taxon>
        <taxon>Actinomycetes</taxon>
        <taxon>Micromonosporales</taxon>
        <taxon>Micromonosporaceae</taxon>
        <taxon>Catenuloplanes</taxon>
    </lineage>
</organism>
<dbReference type="Gene3D" id="3.40.50.1820">
    <property type="entry name" value="alpha/beta hydrolase"/>
    <property type="match status" value="1"/>
</dbReference>
<dbReference type="PRINTS" id="PR00412">
    <property type="entry name" value="EPOXHYDRLASE"/>
</dbReference>
<name>A0AAE3VUH0_9ACTN</name>
<keyword evidence="4" id="KW-1185">Reference proteome</keyword>
<dbReference type="SUPFAM" id="SSF53474">
    <property type="entry name" value="alpha/beta-Hydrolases"/>
    <property type="match status" value="1"/>
</dbReference>
<dbReference type="Proteomes" id="UP001240236">
    <property type="component" value="Unassembled WGS sequence"/>
</dbReference>
<dbReference type="RefSeq" id="WP_307235157.1">
    <property type="nucleotide sequence ID" value="NZ_JAUSUZ010000001.1"/>
</dbReference>
<evidence type="ECO:0000256" key="1">
    <source>
        <dbReference type="ARBA" id="ARBA00022801"/>
    </source>
</evidence>
<dbReference type="InterPro" id="IPR000073">
    <property type="entry name" value="AB_hydrolase_1"/>
</dbReference>
<feature type="domain" description="AB hydrolase-1" evidence="2">
    <location>
        <begin position="32"/>
        <end position="268"/>
    </location>
</feature>
<evidence type="ECO:0000259" key="2">
    <source>
        <dbReference type="Pfam" id="PF00561"/>
    </source>
</evidence>
<protein>
    <submittedName>
        <fullName evidence="3">Pimeloyl-ACP methyl ester carboxylesterase</fullName>
    </submittedName>
</protein>
<dbReference type="EMBL" id="JAUSUZ010000001">
    <property type="protein sequence ID" value="MDQ0364056.1"/>
    <property type="molecule type" value="Genomic_DNA"/>
</dbReference>
<dbReference type="AlphaFoldDB" id="A0AAE3VUH0"/>
<evidence type="ECO:0000313" key="3">
    <source>
        <dbReference type="EMBL" id="MDQ0364056.1"/>
    </source>
</evidence>